<dbReference type="Gene3D" id="1.50.10.10">
    <property type="match status" value="1"/>
</dbReference>
<sequence>MVTNRLVHEKSPYLLQHAHNPVDWYPWGDEAFRKAEEEDKPIFLSVGYATCHWCHVMEKESFEDEEAARHLNETFVCIKVDREERADIDSVYMAACQLLTGRGGWPLTVFLGPDKKPFFAGTYIPKTSDIGRTGLVDICRQVKTIWENDRQRLIATADEIAGHVGTAFQFAPADEQLGAGILDATCEELAGAFDERYGGFGGAPKFPTPHRMIFLLKYHQRMGDEKALLMVEKTLQAMRLGGIWDHVGFGFHRYSTDTFWLLPHFEKMLYDQALVAMAYLEAYRLTKNPLYASTAEEIFTYVLRDMTSEAGGFYTAEDADSEGEEGKFYVWTAREFKELLGDEQGDLWLRLLNISPDGNFADEATGRRTGVNIPHLTRPLARWAEDLDMEEAELAEQWEKTRATLFQARKQRVPPLKDDKILTDWNGLMIAALAKGARILGNDLYAEASRRAASFITRHLTDESGGLLHRFRDRQAGIAATANDYAFYVHGLLELFRATAEPDFLSTAVNVQEQMIERFWDREHGGFYLTADTAEKLPARPKELYDGATPSANSVAFSNLLHLSRLTGEAKWQDTAGKLNRLFAGTVTRSPSAFAQFMIGLECSVEQLGTDLTI</sequence>
<dbReference type="InterPro" id="IPR012341">
    <property type="entry name" value="6hp_glycosidase-like_sf"/>
</dbReference>
<reference evidence="2 3" key="1">
    <citation type="submission" date="2016-11" db="EMBL/GenBank/DDBJ databases">
        <authorList>
            <person name="Jaros S."/>
            <person name="Januszkiewicz K."/>
            <person name="Wedrychowicz H."/>
        </authorList>
    </citation>
    <scope>NUCLEOTIDE SEQUENCE [LARGE SCALE GENOMIC DNA]</scope>
    <source>
        <strain evidence="2 3">DSM 9705</strain>
    </source>
</reference>
<dbReference type="RefSeq" id="WP_073379041.1">
    <property type="nucleotide sequence ID" value="NZ_FQXS01000039.1"/>
</dbReference>
<dbReference type="EMBL" id="FQXS01000039">
    <property type="protein sequence ID" value="SHI11924.1"/>
    <property type="molecule type" value="Genomic_DNA"/>
</dbReference>
<proteinExistence type="predicted"/>
<organism evidence="2 3">
    <name type="scientific">Desulfofustis glycolicus DSM 9705</name>
    <dbReference type="NCBI Taxonomy" id="1121409"/>
    <lineage>
        <taxon>Bacteria</taxon>
        <taxon>Pseudomonadati</taxon>
        <taxon>Thermodesulfobacteriota</taxon>
        <taxon>Desulfobulbia</taxon>
        <taxon>Desulfobulbales</taxon>
        <taxon>Desulfocapsaceae</taxon>
        <taxon>Desulfofustis</taxon>
    </lineage>
</organism>
<keyword evidence="3" id="KW-1185">Reference proteome</keyword>
<feature type="domain" description="Spermatogenesis-associated protein 20-like TRX" evidence="1">
    <location>
        <begin position="3"/>
        <end position="162"/>
    </location>
</feature>
<name>A0A1M5YJ07_9BACT</name>
<dbReference type="Gene3D" id="3.40.30.10">
    <property type="entry name" value="Glutaredoxin"/>
    <property type="match status" value="1"/>
</dbReference>
<dbReference type="GO" id="GO:0005975">
    <property type="term" value="P:carbohydrate metabolic process"/>
    <property type="evidence" value="ECO:0007669"/>
    <property type="project" value="InterPro"/>
</dbReference>
<dbReference type="Pfam" id="PF03190">
    <property type="entry name" value="Thioredox_DsbH"/>
    <property type="match status" value="1"/>
</dbReference>
<dbReference type="OrthoDB" id="9762614at2"/>
<protein>
    <recommendedName>
        <fullName evidence="1">Spermatogenesis-associated protein 20-like TRX domain-containing protein</fullName>
    </recommendedName>
</protein>
<accession>A0A1M5YJ07</accession>
<gene>
    <name evidence="2" type="ORF">SAMN02745124_04086</name>
</gene>
<dbReference type="PANTHER" id="PTHR42899:SF1">
    <property type="entry name" value="SPERMATOGENESIS-ASSOCIATED PROTEIN 20"/>
    <property type="match status" value="1"/>
</dbReference>
<dbReference type="Gene3D" id="1.50.10.20">
    <property type="match status" value="1"/>
</dbReference>
<evidence type="ECO:0000313" key="2">
    <source>
        <dbReference type="EMBL" id="SHI11924.1"/>
    </source>
</evidence>
<dbReference type="STRING" id="1121409.SAMN02745124_04086"/>
<dbReference type="SUPFAM" id="SSF52833">
    <property type="entry name" value="Thioredoxin-like"/>
    <property type="match status" value="1"/>
</dbReference>
<dbReference type="PIRSF" id="PIRSF006402">
    <property type="entry name" value="UCP006402_thioredoxin"/>
    <property type="match status" value="1"/>
</dbReference>
<dbReference type="AlphaFoldDB" id="A0A1M5YJ07"/>
<dbReference type="CDD" id="cd02955">
    <property type="entry name" value="SSP411"/>
    <property type="match status" value="1"/>
</dbReference>
<evidence type="ECO:0000313" key="3">
    <source>
        <dbReference type="Proteomes" id="UP000184139"/>
    </source>
</evidence>
<dbReference type="PANTHER" id="PTHR42899">
    <property type="entry name" value="SPERMATOGENESIS-ASSOCIATED PROTEIN 20"/>
    <property type="match status" value="1"/>
</dbReference>
<evidence type="ECO:0000259" key="1">
    <source>
        <dbReference type="Pfam" id="PF03190"/>
    </source>
</evidence>
<dbReference type="InterPro" id="IPR036249">
    <property type="entry name" value="Thioredoxin-like_sf"/>
</dbReference>
<dbReference type="InterPro" id="IPR008928">
    <property type="entry name" value="6-hairpin_glycosidase_sf"/>
</dbReference>
<dbReference type="InterPro" id="IPR024705">
    <property type="entry name" value="Ssp411"/>
</dbReference>
<dbReference type="InterPro" id="IPR004879">
    <property type="entry name" value="Ssp411-like_TRX"/>
</dbReference>
<dbReference type="SUPFAM" id="SSF48208">
    <property type="entry name" value="Six-hairpin glycosidases"/>
    <property type="match status" value="1"/>
</dbReference>
<dbReference type="Proteomes" id="UP000184139">
    <property type="component" value="Unassembled WGS sequence"/>
</dbReference>